<dbReference type="InterPro" id="IPR017972">
    <property type="entry name" value="Cyt_P450_CS"/>
</dbReference>
<dbReference type="Proteomes" id="UP000829685">
    <property type="component" value="Unassembled WGS sequence"/>
</dbReference>
<dbReference type="PANTHER" id="PTHR24305:SF210">
    <property type="entry name" value="CYTOCHROME P450 MONOOXYGENASE ASQL-RELATED"/>
    <property type="match status" value="1"/>
</dbReference>
<evidence type="ECO:0000256" key="2">
    <source>
        <dbReference type="ARBA" id="ARBA00010617"/>
    </source>
</evidence>
<proteinExistence type="inferred from homology"/>
<sequence length="496" mass="56213">MELSFLAAGTIVLYLIGKAIYNIFLHPLRNYPGPWYRSASRLPYTVSIFRGDSTRRVEELHKKYGHIVRITPDTLSYTCSQAWTDAYGFTQSAKRGGLAKDPKFYIKTPGVDTIVNDRNHRRLRRLQAPAFSDKALLLQERYLQHYVEKFVSCLHQQIKAENGAVDMVKWVNFLTTDIIGDLAFGESFGGLDSGELHPWLDVMFTTLKTFTFMREILRLPSWMIKAAMWCIPKELMEHQQSAVAFGAEAAKRRMAIETDRSDLMSYILKHDGKDEKGLSPAEIEMAAITFIIAGSETTATMISGTMYLLLCNLPILSELTSRIRSDFTSESDFTGVKLQQHEYLNAVLKEGLRLYPPAPDTLFRTTGNDSAVIAGRVVPPHTSLTVNLWAAHRSPANFHRPLEFCPERWLKEAPVEFGDDDKGVFKPFSIGPRDCLGKNLAWAEMRIILASLVWNFDFLNVEPDSMDWIDKQKIFSLWEKVPLVVKMVSVGGGDIK</sequence>
<dbReference type="InterPro" id="IPR050121">
    <property type="entry name" value="Cytochrome_P450_monoxygenase"/>
</dbReference>
<evidence type="ECO:0000313" key="8">
    <source>
        <dbReference type="EMBL" id="KAI1865597.1"/>
    </source>
</evidence>
<reference evidence="8" key="1">
    <citation type="submission" date="2021-03" db="EMBL/GenBank/DDBJ databases">
        <title>Revisited historic fungal species revealed as producer of novel bioactive compounds through whole genome sequencing and comparative genomics.</title>
        <authorList>
            <person name="Vignolle G.A."/>
            <person name="Hochenegger N."/>
            <person name="Mach R.L."/>
            <person name="Mach-Aigner A.R."/>
            <person name="Javad Rahimi M."/>
            <person name="Salim K.A."/>
            <person name="Chan C.M."/>
            <person name="Lim L.B.L."/>
            <person name="Cai F."/>
            <person name="Druzhinina I.S."/>
            <person name="U'Ren J.M."/>
            <person name="Derntl C."/>
        </authorList>
    </citation>
    <scope>NUCLEOTIDE SEQUENCE</scope>
    <source>
        <strain evidence="8">TUCIM 5799</strain>
    </source>
</reference>
<gene>
    <name evidence="8" type="ORF">JX265_007920</name>
</gene>
<evidence type="ECO:0000256" key="1">
    <source>
        <dbReference type="ARBA" id="ARBA00001971"/>
    </source>
</evidence>
<keyword evidence="7" id="KW-0560">Oxidoreductase</keyword>
<dbReference type="PRINTS" id="PR00463">
    <property type="entry name" value="EP450I"/>
</dbReference>
<dbReference type="InterPro" id="IPR002401">
    <property type="entry name" value="Cyt_P450_E_grp-I"/>
</dbReference>
<dbReference type="Pfam" id="PF00067">
    <property type="entry name" value="p450"/>
    <property type="match status" value="1"/>
</dbReference>
<keyword evidence="9" id="KW-1185">Reference proteome</keyword>
<comment type="similarity">
    <text evidence="2 7">Belongs to the cytochrome P450 family.</text>
</comment>
<evidence type="ECO:0000256" key="6">
    <source>
        <dbReference type="PIRSR" id="PIRSR602401-1"/>
    </source>
</evidence>
<keyword evidence="7" id="KW-0503">Monooxygenase</keyword>
<evidence type="ECO:0000313" key="9">
    <source>
        <dbReference type="Proteomes" id="UP000829685"/>
    </source>
</evidence>
<protein>
    <submittedName>
        <fullName evidence="8">Uncharacterized protein</fullName>
    </submittedName>
</protein>
<dbReference type="GO" id="GO:0020037">
    <property type="term" value="F:heme binding"/>
    <property type="evidence" value="ECO:0007669"/>
    <property type="project" value="InterPro"/>
</dbReference>
<dbReference type="EMBL" id="JAFIMR010000021">
    <property type="protein sequence ID" value="KAI1865597.1"/>
    <property type="molecule type" value="Genomic_DNA"/>
</dbReference>
<comment type="caution">
    <text evidence="8">The sequence shown here is derived from an EMBL/GenBank/DDBJ whole genome shotgun (WGS) entry which is preliminary data.</text>
</comment>
<keyword evidence="5 6" id="KW-0408">Iron</keyword>
<dbReference type="GO" id="GO:0016705">
    <property type="term" value="F:oxidoreductase activity, acting on paired donors, with incorporation or reduction of molecular oxygen"/>
    <property type="evidence" value="ECO:0007669"/>
    <property type="project" value="InterPro"/>
</dbReference>
<evidence type="ECO:0000256" key="4">
    <source>
        <dbReference type="ARBA" id="ARBA00022723"/>
    </source>
</evidence>
<dbReference type="SUPFAM" id="SSF48264">
    <property type="entry name" value="Cytochrome P450"/>
    <property type="match status" value="1"/>
</dbReference>
<dbReference type="GO" id="GO:0004497">
    <property type="term" value="F:monooxygenase activity"/>
    <property type="evidence" value="ECO:0007669"/>
    <property type="project" value="UniProtKB-KW"/>
</dbReference>
<evidence type="ECO:0000256" key="7">
    <source>
        <dbReference type="RuleBase" id="RU000461"/>
    </source>
</evidence>
<dbReference type="PROSITE" id="PS00086">
    <property type="entry name" value="CYTOCHROME_P450"/>
    <property type="match status" value="1"/>
</dbReference>
<dbReference type="CDD" id="cd11058">
    <property type="entry name" value="CYP60B-like"/>
    <property type="match status" value="1"/>
</dbReference>
<organism evidence="8 9">
    <name type="scientific">Neoarthrinium moseri</name>
    <dbReference type="NCBI Taxonomy" id="1658444"/>
    <lineage>
        <taxon>Eukaryota</taxon>
        <taxon>Fungi</taxon>
        <taxon>Dikarya</taxon>
        <taxon>Ascomycota</taxon>
        <taxon>Pezizomycotina</taxon>
        <taxon>Sordariomycetes</taxon>
        <taxon>Xylariomycetidae</taxon>
        <taxon>Amphisphaeriales</taxon>
        <taxon>Apiosporaceae</taxon>
        <taxon>Neoarthrinium</taxon>
    </lineage>
</organism>
<name>A0A9P9WIT6_9PEZI</name>
<dbReference type="Gene3D" id="1.10.630.10">
    <property type="entry name" value="Cytochrome P450"/>
    <property type="match status" value="1"/>
</dbReference>
<keyword evidence="4 6" id="KW-0479">Metal-binding</keyword>
<accession>A0A9P9WIT6</accession>
<comment type="cofactor">
    <cofactor evidence="1 6">
        <name>heme</name>
        <dbReference type="ChEBI" id="CHEBI:30413"/>
    </cofactor>
</comment>
<evidence type="ECO:0000256" key="3">
    <source>
        <dbReference type="ARBA" id="ARBA00022617"/>
    </source>
</evidence>
<dbReference type="PANTHER" id="PTHR24305">
    <property type="entry name" value="CYTOCHROME P450"/>
    <property type="match status" value="1"/>
</dbReference>
<dbReference type="OrthoDB" id="1470350at2759"/>
<dbReference type="PRINTS" id="PR00385">
    <property type="entry name" value="P450"/>
</dbReference>
<dbReference type="InterPro" id="IPR036396">
    <property type="entry name" value="Cyt_P450_sf"/>
</dbReference>
<keyword evidence="3 6" id="KW-0349">Heme</keyword>
<dbReference type="GO" id="GO:0005506">
    <property type="term" value="F:iron ion binding"/>
    <property type="evidence" value="ECO:0007669"/>
    <property type="project" value="InterPro"/>
</dbReference>
<dbReference type="AlphaFoldDB" id="A0A9P9WIT6"/>
<dbReference type="InterPro" id="IPR001128">
    <property type="entry name" value="Cyt_P450"/>
</dbReference>
<feature type="binding site" description="axial binding residue" evidence="6">
    <location>
        <position position="435"/>
    </location>
    <ligand>
        <name>heme</name>
        <dbReference type="ChEBI" id="CHEBI:30413"/>
    </ligand>
    <ligandPart>
        <name>Fe</name>
        <dbReference type="ChEBI" id="CHEBI:18248"/>
    </ligandPart>
</feature>
<evidence type="ECO:0000256" key="5">
    <source>
        <dbReference type="ARBA" id="ARBA00023004"/>
    </source>
</evidence>